<dbReference type="AlphaFoldDB" id="B8DJU1"/>
<dbReference type="KEGG" id="dvm:DvMF_0456"/>
<gene>
    <name evidence="1" type="ordered locus">DvMF_0456</name>
</gene>
<sequence>MHAATMPVPVLRTSGSATRYPQVGHVQTGHVLTGTVPRL</sequence>
<protein>
    <submittedName>
        <fullName evidence="1">Uncharacterized protein</fullName>
    </submittedName>
</protein>
<accession>B8DJU1</accession>
<name>B8DJU1_NITV9</name>
<evidence type="ECO:0000313" key="1">
    <source>
        <dbReference type="EMBL" id="ACL07413.1"/>
    </source>
</evidence>
<dbReference type="EMBL" id="CP001197">
    <property type="protein sequence ID" value="ACL07413.1"/>
    <property type="molecule type" value="Genomic_DNA"/>
</dbReference>
<reference evidence="1" key="1">
    <citation type="submission" date="2008-10" db="EMBL/GenBank/DDBJ databases">
        <title>Complete sequence of Desulfovibrio vulgaris str. 'Miyazaki F'.</title>
        <authorList>
            <person name="Lucas S."/>
            <person name="Copeland A."/>
            <person name="Lapidus A."/>
            <person name="Glavina del Rio T."/>
            <person name="Dalin E."/>
            <person name="Tice H."/>
            <person name="Bruce D."/>
            <person name="Goodwin L."/>
            <person name="Pitluck S."/>
            <person name="Sims D."/>
            <person name="Brettin T."/>
            <person name="Detter J.C."/>
            <person name="Han C."/>
            <person name="Larimer F."/>
            <person name="Land M."/>
            <person name="Hauser L."/>
            <person name="Kyrpides N."/>
            <person name="Mikhailova N."/>
            <person name="Hazen T.C."/>
            <person name="Richardson P."/>
        </authorList>
    </citation>
    <scope>NUCLEOTIDE SEQUENCE</scope>
    <source>
        <strain evidence="1">Miyazaki F</strain>
    </source>
</reference>
<organism evidence="1">
    <name type="scientific">Nitratidesulfovibrio vulgaris (strain DSM 19637 / Miyazaki F)</name>
    <name type="common">Desulfovibrio vulgaris</name>
    <dbReference type="NCBI Taxonomy" id="883"/>
    <lineage>
        <taxon>Bacteria</taxon>
        <taxon>Pseudomonadati</taxon>
        <taxon>Thermodesulfobacteriota</taxon>
        <taxon>Desulfovibrionia</taxon>
        <taxon>Desulfovibrionales</taxon>
        <taxon>Desulfovibrionaceae</taxon>
        <taxon>Nitratidesulfovibrio</taxon>
    </lineage>
</organism>
<dbReference type="HOGENOM" id="CLU_3308606_0_0_7"/>
<proteinExistence type="predicted"/>